<evidence type="ECO:0000313" key="1">
    <source>
        <dbReference type="EMBL" id="QGO05901.1"/>
    </source>
</evidence>
<accession>A0A9Q5V8S4</accession>
<sequence>MGYPVEFRRKVFKLKEKKELTYEEVSELFGVSMRTLFRWNTRIEIKKKAPKPRAINLEELKNDVRNHPDSYQWERAQRFGVSQHCIQHWLNFLGISCKKNTKTSKSQRKYTYKLPE</sequence>
<dbReference type="RefSeq" id="WP_016211669.1">
    <property type="nucleotide sequence ID" value="NZ_CP012413.1"/>
</dbReference>
<dbReference type="Pfam" id="PF01710">
    <property type="entry name" value="HTH_Tnp_IS630"/>
    <property type="match status" value="1"/>
</dbReference>
<dbReference type="Proteomes" id="UP000422232">
    <property type="component" value="Chromosome"/>
</dbReference>
<organism evidence="1 2">
    <name type="scientific">Piscirickettsia salmonis</name>
    <dbReference type="NCBI Taxonomy" id="1238"/>
    <lineage>
        <taxon>Bacteria</taxon>
        <taxon>Pseudomonadati</taxon>
        <taxon>Pseudomonadota</taxon>
        <taxon>Gammaproteobacteria</taxon>
        <taxon>Thiotrichales</taxon>
        <taxon>Piscirickettsiaceae</taxon>
        <taxon>Piscirickettsia</taxon>
    </lineage>
</organism>
<dbReference type="InterPro" id="IPR002622">
    <property type="entry name" value="Transposase_14"/>
</dbReference>
<dbReference type="AlphaFoldDB" id="A0A9Q5V8S4"/>
<proteinExistence type="predicted"/>
<dbReference type="GeneID" id="66740965"/>
<gene>
    <name evidence="1" type="ORF">Psal009_01798</name>
</gene>
<name>A0A9Q5V8S4_PISSA</name>
<keyword evidence="2" id="KW-1185">Reference proteome</keyword>
<dbReference type="EMBL" id="CP038908">
    <property type="protein sequence ID" value="QGO05901.1"/>
    <property type="molecule type" value="Genomic_DNA"/>
</dbReference>
<protein>
    <submittedName>
        <fullName evidence="1">Transposase</fullName>
    </submittedName>
</protein>
<evidence type="ECO:0000313" key="2">
    <source>
        <dbReference type="Proteomes" id="UP000422232"/>
    </source>
</evidence>
<dbReference type="InterPro" id="IPR009057">
    <property type="entry name" value="Homeodomain-like_sf"/>
</dbReference>
<dbReference type="SUPFAM" id="SSF46689">
    <property type="entry name" value="Homeodomain-like"/>
    <property type="match status" value="1"/>
</dbReference>
<reference evidence="1 2" key="1">
    <citation type="submission" date="2019-04" db="EMBL/GenBank/DDBJ databases">
        <title>Complete genome sequencing of Piscirickettsia salmonis strain Psal-009.</title>
        <authorList>
            <person name="Schober I."/>
            <person name="Bunk B."/>
            <person name="Sproer C."/>
            <person name="Carril G.P."/>
            <person name="Riedel T."/>
            <person name="Flores-Herrera P.A."/>
            <person name="Nourdin-Galindo G."/>
            <person name="Marshall S.H."/>
            <person name="Overmann J."/>
        </authorList>
    </citation>
    <scope>NUCLEOTIDE SEQUENCE [LARGE SCALE GENOMIC DNA]</scope>
    <source>
        <strain evidence="1 2">Psal-009</strain>
    </source>
</reference>